<protein>
    <submittedName>
        <fullName evidence="5">Arm_2 domain-containing protein</fullName>
    </submittedName>
</protein>
<keyword evidence="1" id="KW-0217">Developmental protein</keyword>
<dbReference type="PANTHER" id="PTHR45976">
    <property type="entry name" value="ARMADILLO SEGMENT POLARITY PROTEIN"/>
    <property type="match status" value="1"/>
</dbReference>
<evidence type="ECO:0000313" key="2">
    <source>
        <dbReference type="EMBL" id="VDN60568.1"/>
    </source>
</evidence>
<dbReference type="InterPro" id="IPR013284">
    <property type="entry name" value="Beta-catenin"/>
</dbReference>
<evidence type="ECO:0000256" key="1">
    <source>
        <dbReference type="ARBA" id="ARBA00022473"/>
    </source>
</evidence>
<sequence length="329" mass="38570">MQRNEEHRLREKNKNIIIDIIRILMCHDDKLKKFLIENDCIHLLFWFIENENIEQIIFYSILTLRYLLYDEIIAKNCVNYGGVNVLTKKLSHGSPRVLLECSKCLSAISDVDILRENPIFVEIDRILQLLGSSDAQLVKHLIGFLGNIASANQFKTANPNKEYLVKNNALESLIRIFHYNRYPMEIVSYEIIENCIFALKNLTANFSSNDFTNAVRKKVIERLLDSELSYHLFKEYTFNGFNSLQVLINIAIQSFQMNAFNILDEQNRLLTLINNALLMIKRFASDKYFYLLLEPISSCLIDSLKREMHDAYRFDYVVMYFTAINSIKF</sequence>
<organism evidence="3 5">
    <name type="scientific">Dracunculus medinensis</name>
    <name type="common">Guinea worm</name>
    <dbReference type="NCBI Taxonomy" id="318479"/>
    <lineage>
        <taxon>Eukaryota</taxon>
        <taxon>Metazoa</taxon>
        <taxon>Ecdysozoa</taxon>
        <taxon>Nematoda</taxon>
        <taxon>Chromadorea</taxon>
        <taxon>Rhabditida</taxon>
        <taxon>Spirurina</taxon>
        <taxon>Dracunculoidea</taxon>
        <taxon>Dracunculidae</taxon>
        <taxon>Dracunculus</taxon>
    </lineage>
</organism>
<reference evidence="2 4" key="2">
    <citation type="submission" date="2018-11" db="EMBL/GenBank/DDBJ databases">
        <authorList>
            <consortium name="Pathogen Informatics"/>
        </authorList>
    </citation>
    <scope>NUCLEOTIDE SEQUENCE [LARGE SCALE GENOMIC DNA]</scope>
</reference>
<dbReference type="Gene3D" id="1.25.10.10">
    <property type="entry name" value="Leucine-rich Repeat Variant"/>
    <property type="match status" value="1"/>
</dbReference>
<evidence type="ECO:0000313" key="3">
    <source>
        <dbReference type="Proteomes" id="UP000038040"/>
    </source>
</evidence>
<dbReference type="AlphaFoldDB" id="A0A0N4UM72"/>
<dbReference type="SUPFAM" id="SSF48371">
    <property type="entry name" value="ARM repeat"/>
    <property type="match status" value="1"/>
</dbReference>
<gene>
    <name evidence="2" type="ORF">DME_LOCUS10541</name>
</gene>
<dbReference type="SMART" id="SM00185">
    <property type="entry name" value="ARM"/>
    <property type="match status" value="4"/>
</dbReference>
<dbReference type="InterPro" id="IPR000225">
    <property type="entry name" value="Armadillo"/>
</dbReference>
<keyword evidence="4" id="KW-1185">Reference proteome</keyword>
<dbReference type="STRING" id="318479.A0A0N4UM72"/>
<dbReference type="GO" id="GO:0045296">
    <property type="term" value="F:cadherin binding"/>
    <property type="evidence" value="ECO:0007669"/>
    <property type="project" value="InterPro"/>
</dbReference>
<accession>A0A0N4UM72</accession>
<dbReference type="InterPro" id="IPR016024">
    <property type="entry name" value="ARM-type_fold"/>
</dbReference>
<evidence type="ECO:0000313" key="5">
    <source>
        <dbReference type="WBParaSite" id="DME_0000893301-mRNA-1"/>
    </source>
</evidence>
<evidence type="ECO:0000313" key="4">
    <source>
        <dbReference type="Proteomes" id="UP000274756"/>
    </source>
</evidence>
<dbReference type="EMBL" id="UYYG01001224">
    <property type="protein sequence ID" value="VDN60568.1"/>
    <property type="molecule type" value="Genomic_DNA"/>
</dbReference>
<dbReference type="Proteomes" id="UP000038040">
    <property type="component" value="Unplaced"/>
</dbReference>
<dbReference type="InterPro" id="IPR011989">
    <property type="entry name" value="ARM-like"/>
</dbReference>
<proteinExistence type="predicted"/>
<dbReference type="Proteomes" id="UP000274756">
    <property type="component" value="Unassembled WGS sequence"/>
</dbReference>
<reference evidence="5" key="1">
    <citation type="submission" date="2017-02" db="UniProtKB">
        <authorList>
            <consortium name="WormBaseParasite"/>
        </authorList>
    </citation>
    <scope>IDENTIFICATION</scope>
</reference>
<dbReference type="OrthoDB" id="5876766at2759"/>
<dbReference type="GO" id="GO:0007155">
    <property type="term" value="P:cell adhesion"/>
    <property type="evidence" value="ECO:0007669"/>
    <property type="project" value="InterPro"/>
</dbReference>
<dbReference type="WBParaSite" id="DME_0000893301-mRNA-1">
    <property type="protein sequence ID" value="DME_0000893301-mRNA-1"/>
    <property type="gene ID" value="DME_0000893301"/>
</dbReference>
<name>A0A0N4UM72_DRAME</name>